<dbReference type="Gene3D" id="1.10.357.140">
    <property type="entry name" value="UbiA prenyltransferase"/>
    <property type="match status" value="1"/>
</dbReference>
<accession>A0A085WH45</accession>
<keyword evidence="11" id="KW-1185">Reference proteome</keyword>
<comment type="subcellular location">
    <subcellularLocation>
        <location evidence="1">Membrane</location>
        <topology evidence="1">Multi-pass membrane protein</topology>
    </subcellularLocation>
</comment>
<keyword evidence="8 9" id="KW-0472">Membrane</keyword>
<dbReference type="AlphaFoldDB" id="A0A085WH45"/>
<evidence type="ECO:0000313" key="11">
    <source>
        <dbReference type="Proteomes" id="UP000028725"/>
    </source>
</evidence>
<feature type="transmembrane region" description="Helical" evidence="9">
    <location>
        <begin position="140"/>
        <end position="159"/>
    </location>
</feature>
<evidence type="ECO:0000256" key="3">
    <source>
        <dbReference type="ARBA" id="ARBA00022428"/>
    </source>
</evidence>
<proteinExistence type="predicted"/>
<evidence type="ECO:0000256" key="8">
    <source>
        <dbReference type="ARBA" id="ARBA00023136"/>
    </source>
</evidence>
<dbReference type="Gene3D" id="1.20.120.1780">
    <property type="entry name" value="UbiA prenyltransferase"/>
    <property type="match status" value="1"/>
</dbReference>
<feature type="transmembrane region" description="Helical" evidence="9">
    <location>
        <begin position="292"/>
        <end position="313"/>
    </location>
</feature>
<dbReference type="EMBL" id="JMCB01000008">
    <property type="protein sequence ID" value="KFE67008.1"/>
    <property type="molecule type" value="Genomic_DNA"/>
</dbReference>
<dbReference type="GO" id="GO:0009234">
    <property type="term" value="P:menaquinone biosynthetic process"/>
    <property type="evidence" value="ECO:0007669"/>
    <property type="project" value="UniProtKB-UniPathway"/>
</dbReference>
<keyword evidence="3" id="KW-0474">Menaquinone biosynthesis</keyword>
<sequence length="372" mass="40697">MNHLPMPIHGGEVVAVPPAASLKRSFMLLVRLGRPKYLLYSWVLYTLGVAAAVYLGHTPSLASYVHGQLFVWCVHLMTHYCNEYFDLQADLANPAPTAWTGGSRVLVEGLLKPWVSLTASCVLLCTALLLILAMPAEAQYAALIAVPLGWFYTAPPFQFNYRGLGELTVTTGLNGCVPVIGYTLASGEFSFFPFLLLLPAFLIQFVRMTIMNLQDYEGDILVGKRTLPVRLGPRTIVHMHAVVQAVAYLMVIPGVLWMGVPIWVGLGVMASSPVAVWHVARLYRGAHKDPRTANNVVFWASTHCSLVVVGVYVGLLIDGYVQGRFAQLGGVADLFLLPIVIYTFILARQIRKNRPKAVVAPKATVAELVRAA</sequence>
<feature type="transmembrane region" description="Helical" evidence="9">
    <location>
        <begin position="37"/>
        <end position="56"/>
    </location>
</feature>
<organism evidence="10 11">
    <name type="scientific">Hyalangium minutum</name>
    <dbReference type="NCBI Taxonomy" id="394096"/>
    <lineage>
        <taxon>Bacteria</taxon>
        <taxon>Pseudomonadati</taxon>
        <taxon>Myxococcota</taxon>
        <taxon>Myxococcia</taxon>
        <taxon>Myxococcales</taxon>
        <taxon>Cystobacterineae</taxon>
        <taxon>Archangiaceae</taxon>
        <taxon>Hyalangium</taxon>
    </lineage>
</organism>
<dbReference type="Pfam" id="PF01040">
    <property type="entry name" value="UbiA"/>
    <property type="match status" value="1"/>
</dbReference>
<feature type="transmembrane region" description="Helical" evidence="9">
    <location>
        <begin position="325"/>
        <end position="347"/>
    </location>
</feature>
<feature type="transmembrane region" description="Helical" evidence="9">
    <location>
        <begin position="235"/>
        <end position="256"/>
    </location>
</feature>
<dbReference type="Proteomes" id="UP000028725">
    <property type="component" value="Unassembled WGS sequence"/>
</dbReference>
<reference evidence="10 11" key="1">
    <citation type="submission" date="2014-04" db="EMBL/GenBank/DDBJ databases">
        <title>Genome assembly of Hyalangium minutum DSM 14724.</title>
        <authorList>
            <person name="Sharma G."/>
            <person name="Subramanian S."/>
        </authorList>
    </citation>
    <scope>NUCLEOTIDE SEQUENCE [LARGE SCALE GENOMIC DNA]</scope>
    <source>
        <strain evidence="10 11">DSM 14724</strain>
    </source>
</reference>
<feature type="transmembrane region" description="Helical" evidence="9">
    <location>
        <begin position="262"/>
        <end position="280"/>
    </location>
</feature>
<evidence type="ECO:0000256" key="6">
    <source>
        <dbReference type="ARBA" id="ARBA00022692"/>
    </source>
</evidence>
<evidence type="ECO:0000256" key="5">
    <source>
        <dbReference type="ARBA" id="ARBA00022679"/>
    </source>
</evidence>
<evidence type="ECO:0000256" key="1">
    <source>
        <dbReference type="ARBA" id="ARBA00004141"/>
    </source>
</evidence>
<dbReference type="OrthoDB" id="9767568at2"/>
<evidence type="ECO:0000256" key="2">
    <source>
        <dbReference type="ARBA" id="ARBA00004863"/>
    </source>
</evidence>
<dbReference type="CDD" id="cd13962">
    <property type="entry name" value="PT_UbiA_UBIAD1"/>
    <property type="match status" value="1"/>
</dbReference>
<dbReference type="PANTHER" id="PTHR13929:SF0">
    <property type="entry name" value="UBIA PRENYLTRANSFERASE DOMAIN-CONTAINING PROTEIN 1"/>
    <property type="match status" value="1"/>
</dbReference>
<name>A0A085WH45_9BACT</name>
<gene>
    <name evidence="10" type="ORF">DB31_8361</name>
</gene>
<feature type="transmembrane region" description="Helical" evidence="9">
    <location>
        <begin position="114"/>
        <end position="133"/>
    </location>
</feature>
<dbReference type="STRING" id="394096.DB31_8361"/>
<feature type="transmembrane region" description="Helical" evidence="9">
    <location>
        <begin position="179"/>
        <end position="203"/>
    </location>
</feature>
<keyword evidence="6 9" id="KW-0812">Transmembrane</keyword>
<keyword evidence="5 10" id="KW-0808">Transferase</keyword>
<keyword evidence="7 9" id="KW-1133">Transmembrane helix</keyword>
<dbReference type="PANTHER" id="PTHR13929">
    <property type="entry name" value="1,4-DIHYDROXY-2-NAPHTHOATE OCTAPRENYLTRANSFERASE"/>
    <property type="match status" value="1"/>
</dbReference>
<keyword evidence="4" id="KW-1003">Cell membrane</keyword>
<dbReference type="InterPro" id="IPR000537">
    <property type="entry name" value="UbiA_prenyltransferase"/>
</dbReference>
<dbReference type="UniPathway" id="UPA00079"/>
<evidence type="ECO:0000256" key="4">
    <source>
        <dbReference type="ARBA" id="ARBA00022475"/>
    </source>
</evidence>
<dbReference type="InterPro" id="IPR026046">
    <property type="entry name" value="UBIAD1"/>
</dbReference>
<dbReference type="GO" id="GO:0042371">
    <property type="term" value="P:vitamin K biosynthetic process"/>
    <property type="evidence" value="ECO:0007669"/>
    <property type="project" value="TreeGrafter"/>
</dbReference>
<comment type="caution">
    <text evidence="10">The sequence shown here is derived from an EMBL/GenBank/DDBJ whole genome shotgun (WGS) entry which is preliminary data.</text>
</comment>
<dbReference type="GO" id="GO:0004659">
    <property type="term" value="F:prenyltransferase activity"/>
    <property type="evidence" value="ECO:0007669"/>
    <property type="project" value="InterPro"/>
</dbReference>
<evidence type="ECO:0000256" key="9">
    <source>
        <dbReference type="SAM" id="Phobius"/>
    </source>
</evidence>
<protein>
    <submittedName>
        <fullName evidence="10">1,4-dihydroxy-2-naphthoate polyprenyltransferase</fullName>
    </submittedName>
</protein>
<dbReference type="GO" id="GO:0016020">
    <property type="term" value="C:membrane"/>
    <property type="evidence" value="ECO:0007669"/>
    <property type="project" value="UniProtKB-SubCell"/>
</dbReference>
<comment type="pathway">
    <text evidence="2">Quinol/quinone metabolism; menaquinone biosynthesis.</text>
</comment>
<dbReference type="RefSeq" id="WP_157232101.1">
    <property type="nucleotide sequence ID" value="NZ_JMCB01000008.1"/>
</dbReference>
<dbReference type="InterPro" id="IPR044878">
    <property type="entry name" value="UbiA_sf"/>
</dbReference>
<evidence type="ECO:0000256" key="7">
    <source>
        <dbReference type="ARBA" id="ARBA00022989"/>
    </source>
</evidence>
<evidence type="ECO:0000313" key="10">
    <source>
        <dbReference type="EMBL" id="KFE67008.1"/>
    </source>
</evidence>